<evidence type="ECO:0000313" key="1">
    <source>
        <dbReference type="EMBL" id="KAJ9635063.1"/>
    </source>
</evidence>
<organism evidence="1 2">
    <name type="scientific">Coniosporium tulheliwenetii</name>
    <dbReference type="NCBI Taxonomy" id="3383036"/>
    <lineage>
        <taxon>Eukaryota</taxon>
        <taxon>Fungi</taxon>
        <taxon>Dikarya</taxon>
        <taxon>Ascomycota</taxon>
        <taxon>Pezizomycotina</taxon>
        <taxon>Dothideomycetes</taxon>
        <taxon>Dothideomycetes incertae sedis</taxon>
        <taxon>Coniosporium</taxon>
    </lineage>
</organism>
<proteinExistence type="predicted"/>
<evidence type="ECO:0000313" key="2">
    <source>
        <dbReference type="Proteomes" id="UP001172680"/>
    </source>
</evidence>
<keyword evidence="2" id="KW-1185">Reference proteome</keyword>
<comment type="caution">
    <text evidence="1">The sequence shown here is derived from an EMBL/GenBank/DDBJ whole genome shotgun (WGS) entry which is preliminary data.</text>
</comment>
<gene>
    <name evidence="1" type="ORF">H2199_008549</name>
</gene>
<name>A0ACC2YIG2_9PEZI</name>
<protein>
    <submittedName>
        <fullName evidence="1">Uncharacterized protein</fullName>
    </submittedName>
</protein>
<dbReference type="EMBL" id="JAPDRP010000028">
    <property type="protein sequence ID" value="KAJ9635063.1"/>
    <property type="molecule type" value="Genomic_DNA"/>
</dbReference>
<reference evidence="1" key="1">
    <citation type="submission" date="2022-10" db="EMBL/GenBank/DDBJ databases">
        <title>Culturing micro-colonial fungi from biological soil crusts in the Mojave desert and describing Neophaeococcomyces mojavensis, and introducing the new genera and species Taxawa tesnikishii.</title>
        <authorList>
            <person name="Kurbessoian T."/>
            <person name="Stajich J.E."/>
        </authorList>
    </citation>
    <scope>NUCLEOTIDE SEQUENCE</scope>
    <source>
        <strain evidence="1">JES_115</strain>
    </source>
</reference>
<dbReference type="Proteomes" id="UP001172680">
    <property type="component" value="Unassembled WGS sequence"/>
</dbReference>
<accession>A0ACC2YIG2</accession>
<sequence length="885" mass="91129">MDIYATAPASGTTNRIGGGVSFSATGQVFGVDSSKMVPGATVYATQSFGGNTSPPAPQVSVQSALSVDPPGVPYPLFECARCLIIDGMLPGATAQVREVPAVLGAMAAFGGSVEVGVVPPLVAGHIVTSRQFYCGVPGPDTAGVPVISIKKREQRLPTPFIDPPLYACQQYVVIQGLTPGCDAELFVDGLPKVGACSGGTSEAMWVTLAEGTTITARQQFCGGTPRSNLSAGVVVQPAADIPRPAVRAPLYEGDASVVVAMTVSGEVVSIEVENAQIGMGGAGGGDASLNVSPALVAGQAVVATVELCKAKKMSLPVHVRKRPMTIPPPTVAKPLHACARLVTVHGCIPGAKVRVYATAAAKVLLGSARTFAPSIDVSVSPLLHAGWRINATQEVGGVVGAPSNQVVVGTAPAPEPPKLPKPIYECARCITVEAALPGARVDVLQDGFWIGAANAASTKVEVGVYPGLTAGAEITATQSICGKLSKPARAQVSQAPRDLLRPEITGAFAGSSSVVVKNLVAGAIVEIEETSVYNLVIGKVCSVNTSASVWLAVPLFAGAVLRARQRLCDESPFSELVEVPQPPNGHSGLVSSTPGFGLSPTFPFQKTSTFGHLLSRHGRWGATPVAGGGPFPLIAFGHAKRFPGSLTPVCGGAPADASQDYRQVAVILSQLARWGFVAISPDLSWLTTDGSSDNRRLLMGDAISYMLSANDAAGSPFNGKIKDTGMGALGHSSGGLAAIFFATSGTFPIKVLGLLAPAAISMADIAEIRNFAPRPVLIIHGTEDTGTIGVDGQPLSIYAAAGATKHLITITGANHFGYTDALCVAAPLDGTATINQADQQRIAKAYLTAFFRRYLTNAHEVSDYLSGVRQVEELEGFEITVDARL</sequence>